<feature type="region of interest" description="Disordered" evidence="1">
    <location>
        <begin position="311"/>
        <end position="345"/>
    </location>
</feature>
<feature type="compositionally biased region" description="Polar residues" evidence="1">
    <location>
        <begin position="316"/>
        <end position="328"/>
    </location>
</feature>
<dbReference type="AlphaFoldDB" id="A0A9W9KL74"/>
<organism evidence="2 3">
    <name type="scientific">Penicillium argentinense</name>
    <dbReference type="NCBI Taxonomy" id="1131581"/>
    <lineage>
        <taxon>Eukaryota</taxon>
        <taxon>Fungi</taxon>
        <taxon>Dikarya</taxon>
        <taxon>Ascomycota</taxon>
        <taxon>Pezizomycotina</taxon>
        <taxon>Eurotiomycetes</taxon>
        <taxon>Eurotiomycetidae</taxon>
        <taxon>Eurotiales</taxon>
        <taxon>Aspergillaceae</taxon>
        <taxon>Penicillium</taxon>
    </lineage>
</organism>
<dbReference type="RefSeq" id="XP_056477867.1">
    <property type="nucleotide sequence ID" value="XM_056614895.1"/>
</dbReference>
<dbReference type="EMBL" id="JAPQKI010000003">
    <property type="protein sequence ID" value="KAJ5109756.1"/>
    <property type="molecule type" value="Genomic_DNA"/>
</dbReference>
<evidence type="ECO:0000313" key="3">
    <source>
        <dbReference type="Proteomes" id="UP001149074"/>
    </source>
</evidence>
<gene>
    <name evidence="2" type="ORF">N7532_002401</name>
</gene>
<dbReference type="GeneID" id="81353874"/>
<feature type="compositionally biased region" description="Polar residues" evidence="1">
    <location>
        <begin position="366"/>
        <end position="381"/>
    </location>
</feature>
<dbReference type="Proteomes" id="UP001149074">
    <property type="component" value="Unassembled WGS sequence"/>
</dbReference>
<protein>
    <submittedName>
        <fullName evidence="2">Uncharacterized protein</fullName>
    </submittedName>
</protein>
<sequence>MRYQNWGVELFAWERDAPSKNTSPKDKPLHHHEVPQPGNLGQVPVLVSFVPSVPCQTPFWIALRNWGPRNPSELVERKVRPGVDNFVYEVRVLVDGEWVAEEIVSMGAKWPVTIQYNSATEKNGRKDVLRFPVYRERKWWFNEAIGKDFGKIKVIISEGVMRPDRDPMYERVSNLVVFAFQHAPQDLLEHQGIAWPCSRMWIDKTLPDYGALPTNNESSPIPDDIHGDSPSRRDPINRGPLPTGGLAQSLHNPFQSPPPPLPSVQTPEQSHHQRPIIEAASLHRCARSSHEDVSMRDWDWDHRGTRSTREDLSMRDYTNSSASQSRDISGTTGSSMGMSFEHSSQAGSQAGKFMYHQLLDKTRPVSTTFRLGQSTDESSMSYDGCNDAVEQDDNEKTPKKA</sequence>
<name>A0A9W9KL74_9EURO</name>
<keyword evidence="3" id="KW-1185">Reference proteome</keyword>
<comment type="caution">
    <text evidence="2">The sequence shown here is derived from an EMBL/GenBank/DDBJ whole genome shotgun (WGS) entry which is preliminary data.</text>
</comment>
<feature type="compositionally biased region" description="Low complexity" evidence="1">
    <location>
        <begin position="329"/>
        <end position="339"/>
    </location>
</feature>
<accession>A0A9W9KL74</accession>
<feature type="region of interest" description="Disordered" evidence="1">
    <location>
        <begin position="212"/>
        <end position="274"/>
    </location>
</feature>
<feature type="region of interest" description="Disordered" evidence="1">
    <location>
        <begin position="366"/>
        <end position="401"/>
    </location>
</feature>
<reference evidence="2" key="1">
    <citation type="submission" date="2022-11" db="EMBL/GenBank/DDBJ databases">
        <authorList>
            <person name="Petersen C."/>
        </authorList>
    </citation>
    <scope>NUCLEOTIDE SEQUENCE</scope>
    <source>
        <strain evidence="2">IBT 30761</strain>
    </source>
</reference>
<proteinExistence type="predicted"/>
<feature type="compositionally biased region" description="Basic and acidic residues" evidence="1">
    <location>
        <begin position="223"/>
        <end position="236"/>
    </location>
</feature>
<dbReference type="OrthoDB" id="5417628at2759"/>
<evidence type="ECO:0000313" key="2">
    <source>
        <dbReference type="EMBL" id="KAJ5109756.1"/>
    </source>
</evidence>
<reference evidence="2" key="2">
    <citation type="journal article" date="2023" name="IMA Fungus">
        <title>Comparative genomic study of the Penicillium genus elucidates a diverse pangenome and 15 lateral gene transfer events.</title>
        <authorList>
            <person name="Petersen C."/>
            <person name="Sorensen T."/>
            <person name="Nielsen M.R."/>
            <person name="Sondergaard T.E."/>
            <person name="Sorensen J.L."/>
            <person name="Fitzpatrick D.A."/>
            <person name="Frisvad J.C."/>
            <person name="Nielsen K.L."/>
        </authorList>
    </citation>
    <scope>NUCLEOTIDE SEQUENCE</scope>
    <source>
        <strain evidence="2">IBT 30761</strain>
    </source>
</reference>
<evidence type="ECO:0000256" key="1">
    <source>
        <dbReference type="SAM" id="MobiDB-lite"/>
    </source>
</evidence>